<comment type="caution">
    <text evidence="6">The sequence shown here is derived from an EMBL/GenBank/DDBJ whole genome shotgun (WGS) entry which is preliminary data.</text>
</comment>
<evidence type="ECO:0000256" key="4">
    <source>
        <dbReference type="ARBA" id="ARBA00022729"/>
    </source>
</evidence>
<evidence type="ECO:0000313" key="6">
    <source>
        <dbReference type="EMBL" id="GIF21708.1"/>
    </source>
</evidence>
<evidence type="ECO:0000259" key="5">
    <source>
        <dbReference type="Pfam" id="PF01497"/>
    </source>
</evidence>
<keyword evidence="7" id="KW-1185">Reference proteome</keyword>
<feature type="domain" description="Fe/B12 periplasmic-binding" evidence="5">
    <location>
        <begin position="39"/>
        <end position="234"/>
    </location>
</feature>
<dbReference type="InterPro" id="IPR002491">
    <property type="entry name" value="ABC_transptr_periplasmic_BD"/>
</dbReference>
<dbReference type="PANTHER" id="PTHR30532:SF24">
    <property type="entry name" value="FERRIC ENTEROBACTIN-BINDING PERIPLASMIC PROTEIN FEPB"/>
    <property type="match status" value="1"/>
</dbReference>
<dbReference type="InterPro" id="IPR051313">
    <property type="entry name" value="Bact_iron-sidero_bind"/>
</dbReference>
<dbReference type="Proteomes" id="UP000623608">
    <property type="component" value="Unassembled WGS sequence"/>
</dbReference>
<dbReference type="GO" id="GO:1901678">
    <property type="term" value="P:iron coordination entity transport"/>
    <property type="evidence" value="ECO:0007669"/>
    <property type="project" value="UniProtKB-ARBA"/>
</dbReference>
<dbReference type="AlphaFoldDB" id="A0A919TSS8"/>
<dbReference type="EMBL" id="BOMY01000031">
    <property type="protein sequence ID" value="GIF21708.1"/>
    <property type="molecule type" value="Genomic_DNA"/>
</dbReference>
<dbReference type="Pfam" id="PF01497">
    <property type="entry name" value="Peripla_BP_2"/>
    <property type="match status" value="1"/>
</dbReference>
<comment type="subcellular location">
    <subcellularLocation>
        <location evidence="1">Cell envelope</location>
    </subcellularLocation>
</comment>
<evidence type="ECO:0000313" key="7">
    <source>
        <dbReference type="Proteomes" id="UP000623608"/>
    </source>
</evidence>
<dbReference type="Gene3D" id="3.40.50.1980">
    <property type="entry name" value="Nitrogenase molybdenum iron protein domain"/>
    <property type="match status" value="2"/>
</dbReference>
<organism evidence="6 7">
    <name type="scientific">Paractinoplanes tereljensis</name>
    <dbReference type="NCBI Taxonomy" id="571912"/>
    <lineage>
        <taxon>Bacteria</taxon>
        <taxon>Bacillati</taxon>
        <taxon>Actinomycetota</taxon>
        <taxon>Actinomycetes</taxon>
        <taxon>Micromonosporales</taxon>
        <taxon>Micromonosporaceae</taxon>
        <taxon>Paractinoplanes</taxon>
    </lineage>
</organism>
<comment type="similarity">
    <text evidence="2">Belongs to the bacterial solute-binding protein 8 family.</text>
</comment>
<protein>
    <recommendedName>
        <fullName evidence="5">Fe/B12 periplasmic-binding domain-containing protein</fullName>
    </recommendedName>
</protein>
<dbReference type="SUPFAM" id="SSF53807">
    <property type="entry name" value="Helical backbone' metal receptor"/>
    <property type="match status" value="1"/>
</dbReference>
<dbReference type="PANTHER" id="PTHR30532">
    <property type="entry name" value="IRON III DICITRATE-BINDING PERIPLASMIC PROTEIN"/>
    <property type="match status" value="1"/>
</dbReference>
<sequence length="265" mass="27967">MSLAKYGIKPVAAFGYASIKTDPRFEGVDTTGITEVGATYGEIDVEKLTEAAPDIIVADVYPTDTKGTIDPTQPDYGFKDVAQQTQIAKIAPIVTLKMGGDGADVIKRTTELATSLGASAETVATAEKAYTAAKTDLQTTAAASQVEVVALYADADGVSVAKAQDDPALRLYSDLGVKFFAPTPEGFYWGTYSWENAGKIGGDMVLLNSSGYQQAELLKQPTFATTAAAKSGQFHPWSSPGLDYVSQAAYMTQLSGFLKESKPVS</sequence>
<keyword evidence="3" id="KW-0813">Transport</keyword>
<gene>
    <name evidence="6" type="ORF">Ate02nite_44380</name>
</gene>
<dbReference type="GO" id="GO:0030288">
    <property type="term" value="C:outer membrane-bounded periplasmic space"/>
    <property type="evidence" value="ECO:0007669"/>
    <property type="project" value="TreeGrafter"/>
</dbReference>
<name>A0A919TSS8_9ACTN</name>
<accession>A0A919TSS8</accession>
<proteinExistence type="inferred from homology"/>
<evidence type="ECO:0000256" key="1">
    <source>
        <dbReference type="ARBA" id="ARBA00004196"/>
    </source>
</evidence>
<evidence type="ECO:0000256" key="3">
    <source>
        <dbReference type="ARBA" id="ARBA00022448"/>
    </source>
</evidence>
<reference evidence="6" key="1">
    <citation type="submission" date="2021-01" db="EMBL/GenBank/DDBJ databases">
        <title>Whole genome shotgun sequence of Actinoplanes tereljensis NBRC 105297.</title>
        <authorList>
            <person name="Komaki H."/>
            <person name="Tamura T."/>
        </authorList>
    </citation>
    <scope>NUCLEOTIDE SEQUENCE</scope>
    <source>
        <strain evidence="6">NBRC 105297</strain>
    </source>
</reference>
<evidence type="ECO:0000256" key="2">
    <source>
        <dbReference type="ARBA" id="ARBA00008814"/>
    </source>
</evidence>
<keyword evidence="4" id="KW-0732">Signal</keyword>